<name>A0A1I4CMP8_9HYPH</name>
<organism evidence="1 2">
    <name type="scientific">Neomesorhizobium albiziae</name>
    <dbReference type="NCBI Taxonomy" id="335020"/>
    <lineage>
        <taxon>Bacteria</taxon>
        <taxon>Pseudomonadati</taxon>
        <taxon>Pseudomonadota</taxon>
        <taxon>Alphaproteobacteria</taxon>
        <taxon>Hyphomicrobiales</taxon>
        <taxon>Phyllobacteriaceae</taxon>
        <taxon>Neomesorhizobium</taxon>
    </lineage>
</organism>
<gene>
    <name evidence="1" type="ORF">SAMN04488498_113108</name>
</gene>
<dbReference type="RefSeq" id="WP_149762042.1">
    <property type="nucleotide sequence ID" value="NZ_BSPE01000003.1"/>
</dbReference>
<proteinExistence type="predicted"/>
<evidence type="ECO:0000313" key="1">
    <source>
        <dbReference type="EMBL" id="SFK81346.1"/>
    </source>
</evidence>
<dbReference type="OrthoDB" id="7949458at2"/>
<keyword evidence="2" id="KW-1185">Reference proteome</keyword>
<evidence type="ECO:0008006" key="3">
    <source>
        <dbReference type="Google" id="ProtNLM"/>
    </source>
</evidence>
<sequence length="104" mass="11565">MADYWVTFRIASDSTYNDRYGGMVKAMAAMRGSQNASWAEPTSFWLVQSASGLDALVKALTAPLNAKTDILVARNMNDGHVRYFGELSRPDVLKLFFPSMKKVP</sequence>
<dbReference type="EMBL" id="FOSL01000013">
    <property type="protein sequence ID" value="SFK81346.1"/>
    <property type="molecule type" value="Genomic_DNA"/>
</dbReference>
<dbReference type="AlphaFoldDB" id="A0A1I4CMP8"/>
<evidence type="ECO:0000313" key="2">
    <source>
        <dbReference type="Proteomes" id="UP000323300"/>
    </source>
</evidence>
<accession>A0A1I4CMP8</accession>
<dbReference type="Proteomes" id="UP000323300">
    <property type="component" value="Unassembled WGS sequence"/>
</dbReference>
<protein>
    <recommendedName>
        <fullName evidence="3">GYD domain-containing protein</fullName>
    </recommendedName>
</protein>
<reference evidence="1 2" key="1">
    <citation type="submission" date="2016-10" db="EMBL/GenBank/DDBJ databases">
        <authorList>
            <person name="Varghese N."/>
            <person name="Submissions S."/>
        </authorList>
    </citation>
    <scope>NUCLEOTIDE SEQUENCE [LARGE SCALE GENOMIC DNA]</scope>
    <source>
        <strain evidence="1 2">DSM 21822</strain>
    </source>
</reference>